<dbReference type="CDD" id="cd00742">
    <property type="entry name" value="FABP"/>
    <property type="match status" value="1"/>
</dbReference>
<evidence type="ECO:0000313" key="2">
    <source>
        <dbReference type="Proteomes" id="UP000215902"/>
    </source>
</evidence>
<comment type="caution">
    <text evidence="1">The sequence shown here is derived from an EMBL/GenBank/DDBJ whole genome shotgun (WGS) entry which is preliminary data.</text>
</comment>
<sequence>MANSELFGKWSSYRDENLEAVFTAMGVSWIGKKLGSKLNVSVSIEDASSGGSEEVQLSVKSLVINTETRLPIDSIARWNRGTSTELNCLACWEDGKLVIHMGEAASAEELKRSGRKQVRELLDNGELLLTIIWDGITAKRWFRRD</sequence>
<dbReference type="InterPro" id="IPR012674">
    <property type="entry name" value="Calycin"/>
</dbReference>
<dbReference type="OrthoDB" id="354351at2759"/>
<name>A0A267DS59_9PLAT</name>
<dbReference type="EMBL" id="NIVC01003295">
    <property type="protein sequence ID" value="PAA52131.1"/>
    <property type="molecule type" value="Genomic_DNA"/>
</dbReference>
<keyword evidence="2" id="KW-1185">Reference proteome</keyword>
<protein>
    <recommendedName>
        <fullName evidence="3">FABP domain-containing protein</fullName>
    </recommendedName>
</protein>
<proteinExistence type="predicted"/>
<accession>A0A267DS59</accession>
<evidence type="ECO:0000313" key="1">
    <source>
        <dbReference type="EMBL" id="PAA52131.1"/>
    </source>
</evidence>
<reference evidence="1 2" key="1">
    <citation type="submission" date="2017-06" db="EMBL/GenBank/DDBJ databases">
        <title>A platform for efficient transgenesis in Macrostomum lignano, a flatworm model organism for stem cell research.</title>
        <authorList>
            <person name="Berezikov E."/>
        </authorList>
    </citation>
    <scope>NUCLEOTIDE SEQUENCE [LARGE SCALE GENOMIC DNA]</scope>
    <source>
        <strain evidence="1">DV1</strain>
        <tissue evidence="1">Whole organism</tissue>
    </source>
</reference>
<gene>
    <name evidence="1" type="ORF">BOX15_Mlig022479g2</name>
</gene>
<evidence type="ECO:0008006" key="3">
    <source>
        <dbReference type="Google" id="ProtNLM"/>
    </source>
</evidence>
<dbReference type="Gene3D" id="2.40.128.20">
    <property type="match status" value="1"/>
</dbReference>
<dbReference type="Proteomes" id="UP000215902">
    <property type="component" value="Unassembled WGS sequence"/>
</dbReference>
<dbReference type="SUPFAM" id="SSF50814">
    <property type="entry name" value="Lipocalins"/>
    <property type="match status" value="1"/>
</dbReference>
<dbReference type="GO" id="GO:0008289">
    <property type="term" value="F:lipid binding"/>
    <property type="evidence" value="ECO:0007669"/>
    <property type="project" value="UniProtKB-KW"/>
</dbReference>
<dbReference type="AlphaFoldDB" id="A0A267DS59"/>
<organism evidence="1 2">
    <name type="scientific">Macrostomum lignano</name>
    <dbReference type="NCBI Taxonomy" id="282301"/>
    <lineage>
        <taxon>Eukaryota</taxon>
        <taxon>Metazoa</taxon>
        <taxon>Spiralia</taxon>
        <taxon>Lophotrochozoa</taxon>
        <taxon>Platyhelminthes</taxon>
        <taxon>Rhabditophora</taxon>
        <taxon>Macrostomorpha</taxon>
        <taxon>Macrostomida</taxon>
        <taxon>Macrostomidae</taxon>
        <taxon>Macrostomum</taxon>
    </lineage>
</organism>